<dbReference type="Proteomes" id="UP000295558">
    <property type="component" value="Unassembled WGS sequence"/>
</dbReference>
<keyword evidence="3" id="KW-1185">Reference proteome</keyword>
<organism evidence="2 3">
    <name type="scientific">Listeria rocourtiae</name>
    <dbReference type="NCBI Taxonomy" id="647910"/>
    <lineage>
        <taxon>Bacteria</taxon>
        <taxon>Bacillati</taxon>
        <taxon>Bacillota</taxon>
        <taxon>Bacilli</taxon>
        <taxon>Bacillales</taxon>
        <taxon>Listeriaceae</taxon>
        <taxon>Listeria</taxon>
    </lineage>
</organism>
<evidence type="ECO:0000313" key="3">
    <source>
        <dbReference type="Proteomes" id="UP000295558"/>
    </source>
</evidence>
<dbReference type="STRING" id="1265846.PROCOU_15983"/>
<evidence type="ECO:0000259" key="1">
    <source>
        <dbReference type="PROSITE" id="PS51725"/>
    </source>
</evidence>
<evidence type="ECO:0000313" key="2">
    <source>
        <dbReference type="EMBL" id="TDR51348.1"/>
    </source>
</evidence>
<dbReference type="GO" id="GO:0004497">
    <property type="term" value="F:monooxygenase activity"/>
    <property type="evidence" value="ECO:0007669"/>
    <property type="project" value="UniProtKB-KW"/>
</dbReference>
<dbReference type="PANTHER" id="PTHR34474:SF2">
    <property type="entry name" value="SIGNAL TRANSDUCTION PROTEIN TRAP"/>
    <property type="match status" value="1"/>
</dbReference>
<proteinExistence type="predicted"/>
<dbReference type="InterPro" id="IPR007138">
    <property type="entry name" value="ABM_dom"/>
</dbReference>
<dbReference type="PROSITE" id="PS51725">
    <property type="entry name" value="ABM"/>
    <property type="match status" value="1"/>
</dbReference>
<sequence length="96" mass="11357">MILESALLQVAQGDKSQFEKDFSIASEIISSMPGYIQHELHQCLENETEYLLLVQWETLEAHTEGFRTSDAYEDWKKLLHHYYNPFPKVKHFTRII</sequence>
<keyword evidence="2" id="KW-0560">Oxidoreductase</keyword>
<gene>
    <name evidence="2" type="ORF">DFP96_11339</name>
</gene>
<dbReference type="Gene3D" id="3.30.70.100">
    <property type="match status" value="1"/>
</dbReference>
<dbReference type="SUPFAM" id="SSF54909">
    <property type="entry name" value="Dimeric alpha+beta barrel"/>
    <property type="match status" value="1"/>
</dbReference>
<name>A0A4R6ZGP7_9LIST</name>
<dbReference type="RefSeq" id="WP_036073627.1">
    <property type="nucleotide sequence ID" value="NZ_SNZK01000013.1"/>
</dbReference>
<dbReference type="InterPro" id="IPR050404">
    <property type="entry name" value="Heme-degrading_MO"/>
</dbReference>
<dbReference type="EMBL" id="SNZK01000013">
    <property type="protein sequence ID" value="TDR51348.1"/>
    <property type="molecule type" value="Genomic_DNA"/>
</dbReference>
<dbReference type="InterPro" id="IPR011008">
    <property type="entry name" value="Dimeric_a/b-barrel"/>
</dbReference>
<protein>
    <submittedName>
        <fullName evidence="2">Heme-degrading monooxygenase HmoA</fullName>
    </submittedName>
</protein>
<keyword evidence="2" id="KW-0503">Monooxygenase</keyword>
<dbReference type="OrthoDB" id="9798157at2"/>
<dbReference type="AlphaFoldDB" id="A0A4R6ZGP7"/>
<dbReference type="Pfam" id="PF03992">
    <property type="entry name" value="ABM"/>
    <property type="match status" value="1"/>
</dbReference>
<dbReference type="PANTHER" id="PTHR34474">
    <property type="entry name" value="SIGNAL TRANSDUCTION PROTEIN TRAP"/>
    <property type="match status" value="1"/>
</dbReference>
<feature type="domain" description="ABM" evidence="1">
    <location>
        <begin position="2"/>
        <end position="92"/>
    </location>
</feature>
<accession>A0A4R6ZGP7</accession>
<comment type="caution">
    <text evidence="2">The sequence shown here is derived from an EMBL/GenBank/DDBJ whole genome shotgun (WGS) entry which is preliminary data.</text>
</comment>
<reference evidence="2 3" key="1">
    <citation type="submission" date="2019-03" db="EMBL/GenBank/DDBJ databases">
        <title>Genomic Encyclopedia of Type Strains, Phase III (KMG-III): the genomes of soil and plant-associated and newly described type strains.</title>
        <authorList>
            <person name="Whitman W."/>
        </authorList>
    </citation>
    <scope>NUCLEOTIDE SEQUENCE [LARGE SCALE GENOMIC DNA]</scope>
    <source>
        <strain evidence="2 3">CECT 7972</strain>
    </source>
</reference>